<comment type="caution">
    <text evidence="11">The sequence shown here is derived from an EMBL/GenBank/DDBJ whole genome shotgun (WGS) entry which is preliminary data.</text>
</comment>
<comment type="similarity">
    <text evidence="5">Belongs to the methyl-accepting chemotaxis (MCP) protein family.</text>
</comment>
<evidence type="ECO:0000313" key="12">
    <source>
        <dbReference type="Proteomes" id="UP000317036"/>
    </source>
</evidence>
<feature type="transmembrane region" description="Helical" evidence="8">
    <location>
        <begin position="20"/>
        <end position="42"/>
    </location>
</feature>
<evidence type="ECO:0000259" key="10">
    <source>
        <dbReference type="PROSITE" id="PS50885"/>
    </source>
</evidence>
<name>A0A559KF51_9BACL</name>
<dbReference type="GO" id="GO:0007165">
    <property type="term" value="P:signal transduction"/>
    <property type="evidence" value="ECO:0007669"/>
    <property type="project" value="UniProtKB-KW"/>
</dbReference>
<dbReference type="PANTHER" id="PTHR32089:SF112">
    <property type="entry name" value="LYSOZYME-LIKE PROTEIN-RELATED"/>
    <property type="match status" value="1"/>
</dbReference>
<evidence type="ECO:0000256" key="3">
    <source>
        <dbReference type="ARBA" id="ARBA00023136"/>
    </source>
</evidence>
<dbReference type="Gene3D" id="1.10.287.950">
    <property type="entry name" value="Methyl-accepting chemotaxis protein"/>
    <property type="match status" value="1"/>
</dbReference>
<evidence type="ECO:0000256" key="8">
    <source>
        <dbReference type="SAM" id="Phobius"/>
    </source>
</evidence>
<evidence type="ECO:0000256" key="7">
    <source>
        <dbReference type="SAM" id="MobiDB-lite"/>
    </source>
</evidence>
<accession>A0A559KF51</accession>
<dbReference type="CDD" id="cd06225">
    <property type="entry name" value="HAMP"/>
    <property type="match status" value="1"/>
</dbReference>
<dbReference type="Pfam" id="PF00015">
    <property type="entry name" value="MCPsignal"/>
    <property type="match status" value="1"/>
</dbReference>
<organism evidence="11 12">
    <name type="scientific">Paenibacillus cremeus</name>
    <dbReference type="NCBI Taxonomy" id="2163881"/>
    <lineage>
        <taxon>Bacteria</taxon>
        <taxon>Bacillati</taxon>
        <taxon>Bacillota</taxon>
        <taxon>Bacilli</taxon>
        <taxon>Bacillales</taxon>
        <taxon>Paenibacillaceae</taxon>
        <taxon>Paenibacillus</taxon>
    </lineage>
</organism>
<evidence type="ECO:0000256" key="5">
    <source>
        <dbReference type="ARBA" id="ARBA00029447"/>
    </source>
</evidence>
<dbReference type="RefSeq" id="WP_144844717.1">
    <property type="nucleotide sequence ID" value="NZ_VNJI01000006.1"/>
</dbReference>
<evidence type="ECO:0000256" key="6">
    <source>
        <dbReference type="PROSITE-ProRule" id="PRU00284"/>
    </source>
</evidence>
<keyword evidence="8" id="KW-1133">Transmembrane helix</keyword>
<dbReference type="OrthoDB" id="369835at2"/>
<keyword evidence="2" id="KW-1003">Cell membrane</keyword>
<keyword evidence="8" id="KW-0812">Transmembrane</keyword>
<dbReference type="SMART" id="SM00304">
    <property type="entry name" value="HAMP"/>
    <property type="match status" value="1"/>
</dbReference>
<evidence type="ECO:0000256" key="2">
    <source>
        <dbReference type="ARBA" id="ARBA00022475"/>
    </source>
</evidence>
<dbReference type="PROSITE" id="PS50111">
    <property type="entry name" value="CHEMOTAXIS_TRANSDUC_2"/>
    <property type="match status" value="1"/>
</dbReference>
<dbReference type="SMART" id="SM00283">
    <property type="entry name" value="MA"/>
    <property type="match status" value="1"/>
</dbReference>
<dbReference type="AlphaFoldDB" id="A0A559KF51"/>
<evidence type="ECO:0000256" key="4">
    <source>
        <dbReference type="ARBA" id="ARBA00023224"/>
    </source>
</evidence>
<feature type="domain" description="Methyl-accepting transducer" evidence="9">
    <location>
        <begin position="307"/>
        <end position="543"/>
    </location>
</feature>
<protein>
    <submittedName>
        <fullName evidence="11">Methyl-accepting chemotaxis protein</fullName>
    </submittedName>
</protein>
<dbReference type="EMBL" id="VNJI01000006">
    <property type="protein sequence ID" value="TVY10747.1"/>
    <property type="molecule type" value="Genomic_DNA"/>
</dbReference>
<dbReference type="SUPFAM" id="SSF58104">
    <property type="entry name" value="Methyl-accepting chemotaxis protein (MCP) signaling domain"/>
    <property type="match status" value="1"/>
</dbReference>
<feature type="compositionally biased region" description="Low complexity" evidence="7">
    <location>
        <begin position="353"/>
        <end position="366"/>
    </location>
</feature>
<proteinExistence type="inferred from homology"/>
<dbReference type="Pfam" id="PF00672">
    <property type="entry name" value="HAMP"/>
    <property type="match status" value="1"/>
</dbReference>
<dbReference type="PANTHER" id="PTHR32089">
    <property type="entry name" value="METHYL-ACCEPTING CHEMOTAXIS PROTEIN MCPB"/>
    <property type="match status" value="1"/>
</dbReference>
<sequence length="593" mass="64377">MKKDNRPKTNNANVSYFRSIGFKIVSLGGTGYLLICVLLTMLSLHQQKAQMTEELLALEGMFHSPLVLQIANIEKSKAELKKDPEAYKKIPEVMHVQEEMDRAAASDLIENAYLFYPEWSSADGKPALPNLLSNAELYADEKPVELYTPQPALYDALKASEKSGVSITEAYTDNYGTWISAVSAIHDKDGKLVAYAGLDFNYAVITEKLNHNLTMTAVTGIVVALAGIIVLFVAVRVLLQPIQRITGVIRAAAEGDLTGTVTVRTRDEVGLLGQHFNQMMSNLRALIEQLSAASGQVASSSESLLAGAQRSTQSIERITGTMTQLSSRSSEQYHGTQESSRAMEEMSTGIGRVAESAGVASEASGHAHLKTGEGNELMQQNRRQIAEVRSTVQQAVAAIERLRAMSEEIGDVTLLITGISQQTNLLALNASIEAARAGEHGKGFAVVSSEIRKLSEQSRLSTERIAELVERVQYETQATETAIDRGLVEVVAMQQVVEQTDGTFQELSRTVQMVTDQMGEVSAVSEQMSAGSEEVSAAITELSELSRQTTELAEEITSATASQMADMTQVSETARELSRMSSELEAVVARFKI</sequence>
<feature type="compositionally biased region" description="Polar residues" evidence="7">
    <location>
        <begin position="321"/>
        <end position="340"/>
    </location>
</feature>
<reference evidence="11 12" key="1">
    <citation type="submission" date="2019-07" db="EMBL/GenBank/DDBJ databases">
        <authorList>
            <person name="Kim J."/>
        </authorList>
    </citation>
    <scope>NUCLEOTIDE SEQUENCE [LARGE SCALE GENOMIC DNA]</scope>
    <source>
        <strain evidence="11 12">JC52</strain>
    </source>
</reference>
<evidence type="ECO:0000313" key="11">
    <source>
        <dbReference type="EMBL" id="TVY10747.1"/>
    </source>
</evidence>
<evidence type="ECO:0000256" key="1">
    <source>
        <dbReference type="ARBA" id="ARBA00004236"/>
    </source>
</evidence>
<feature type="transmembrane region" description="Helical" evidence="8">
    <location>
        <begin position="217"/>
        <end position="239"/>
    </location>
</feature>
<evidence type="ECO:0000259" key="9">
    <source>
        <dbReference type="PROSITE" id="PS50111"/>
    </source>
</evidence>
<keyword evidence="3 8" id="KW-0472">Membrane</keyword>
<keyword evidence="12" id="KW-1185">Reference proteome</keyword>
<dbReference type="InterPro" id="IPR004089">
    <property type="entry name" value="MCPsignal_dom"/>
</dbReference>
<dbReference type="Proteomes" id="UP000317036">
    <property type="component" value="Unassembled WGS sequence"/>
</dbReference>
<dbReference type="PROSITE" id="PS50885">
    <property type="entry name" value="HAMP"/>
    <property type="match status" value="1"/>
</dbReference>
<comment type="subcellular location">
    <subcellularLocation>
        <location evidence="1">Cell membrane</location>
    </subcellularLocation>
</comment>
<dbReference type="GO" id="GO:0005886">
    <property type="term" value="C:plasma membrane"/>
    <property type="evidence" value="ECO:0007669"/>
    <property type="project" value="UniProtKB-SubCell"/>
</dbReference>
<dbReference type="InterPro" id="IPR003660">
    <property type="entry name" value="HAMP_dom"/>
</dbReference>
<gene>
    <name evidence="11" type="ORF">FPZ49_06485</name>
</gene>
<feature type="domain" description="HAMP" evidence="10">
    <location>
        <begin position="236"/>
        <end position="288"/>
    </location>
</feature>
<feature type="region of interest" description="Disordered" evidence="7">
    <location>
        <begin position="321"/>
        <end position="375"/>
    </location>
</feature>
<dbReference type="CDD" id="cd11386">
    <property type="entry name" value="MCP_signal"/>
    <property type="match status" value="1"/>
</dbReference>
<keyword evidence="4 6" id="KW-0807">Transducer</keyword>